<sequence>MTNLAQNLLDSAAKDENHPALRMDDAVPKGPTGKILRRAVEVPQEVGQR</sequence>
<feature type="region of interest" description="Disordered" evidence="1">
    <location>
        <begin position="1"/>
        <end position="32"/>
    </location>
</feature>
<feature type="compositionally biased region" description="Basic and acidic residues" evidence="1">
    <location>
        <begin position="12"/>
        <end position="27"/>
    </location>
</feature>
<evidence type="ECO:0008006" key="4">
    <source>
        <dbReference type="Google" id="ProtNLM"/>
    </source>
</evidence>
<accession>A0A238WEZ8</accession>
<keyword evidence="3" id="KW-1185">Reference proteome</keyword>
<gene>
    <name evidence="2" type="ORF">SAMN06272737_107169</name>
</gene>
<dbReference type="Proteomes" id="UP000198403">
    <property type="component" value="Unassembled WGS sequence"/>
</dbReference>
<proteinExistence type="predicted"/>
<dbReference type="AlphaFoldDB" id="A0A238WEZ8"/>
<reference evidence="2 3" key="1">
    <citation type="submission" date="2017-06" db="EMBL/GenBank/DDBJ databases">
        <authorList>
            <person name="Kim H.J."/>
            <person name="Triplett B.A."/>
        </authorList>
    </citation>
    <scope>NUCLEOTIDE SEQUENCE [LARGE SCALE GENOMIC DNA]</scope>
    <source>
        <strain evidence="2 3">DSM 44272</strain>
    </source>
</reference>
<evidence type="ECO:0000256" key="1">
    <source>
        <dbReference type="SAM" id="MobiDB-lite"/>
    </source>
</evidence>
<name>A0A238WEZ8_9ACTN</name>
<protein>
    <recommendedName>
        <fullName evidence="4">AMP-binding enzyme C-terminal domain-containing protein</fullName>
    </recommendedName>
</protein>
<evidence type="ECO:0000313" key="2">
    <source>
        <dbReference type="EMBL" id="SNR44844.1"/>
    </source>
</evidence>
<dbReference type="EMBL" id="FZNO01000007">
    <property type="protein sequence ID" value="SNR44844.1"/>
    <property type="molecule type" value="Genomic_DNA"/>
</dbReference>
<dbReference type="RefSeq" id="WP_176445469.1">
    <property type="nucleotide sequence ID" value="NZ_FZNO01000007.1"/>
</dbReference>
<organism evidence="2 3">
    <name type="scientific">Blastococcus mobilis</name>
    <dbReference type="NCBI Taxonomy" id="1938746"/>
    <lineage>
        <taxon>Bacteria</taxon>
        <taxon>Bacillati</taxon>
        <taxon>Actinomycetota</taxon>
        <taxon>Actinomycetes</taxon>
        <taxon>Geodermatophilales</taxon>
        <taxon>Geodermatophilaceae</taxon>
        <taxon>Blastococcus</taxon>
    </lineage>
</organism>
<evidence type="ECO:0000313" key="3">
    <source>
        <dbReference type="Proteomes" id="UP000198403"/>
    </source>
</evidence>